<dbReference type="InterPro" id="IPR010987">
    <property type="entry name" value="Glutathione-S-Trfase_C-like"/>
</dbReference>
<feature type="domain" description="GST N-terminal" evidence="6">
    <location>
        <begin position="1"/>
        <end position="97"/>
    </location>
</feature>
<name>A0A3D8RA90_9HELO</name>
<dbReference type="PANTHER" id="PTHR44051:SF20">
    <property type="entry name" value="GLUTATHIONE TRANSFERASE 1 (EUROFUNG)"/>
    <property type="match status" value="1"/>
</dbReference>
<organism evidence="8 9">
    <name type="scientific">Coleophoma cylindrospora</name>
    <dbReference type="NCBI Taxonomy" id="1849047"/>
    <lineage>
        <taxon>Eukaryota</taxon>
        <taxon>Fungi</taxon>
        <taxon>Dikarya</taxon>
        <taxon>Ascomycota</taxon>
        <taxon>Pezizomycotina</taxon>
        <taxon>Leotiomycetes</taxon>
        <taxon>Helotiales</taxon>
        <taxon>Dermateaceae</taxon>
        <taxon>Coleophoma</taxon>
    </lineage>
</organism>
<comment type="caution">
    <text evidence="8">The sequence shown here is derived from an EMBL/GenBank/DDBJ whole genome shotgun (WGS) entry which is preliminary data.</text>
</comment>
<dbReference type="STRING" id="1849047.A0A3D8RA90"/>
<keyword evidence="5" id="KW-1133">Transmembrane helix</keyword>
<protein>
    <recommendedName>
        <fullName evidence="2">glutathione transferase</fullName>
        <ecNumber evidence="2">2.5.1.18</ecNumber>
    </recommendedName>
</protein>
<dbReference type="EC" id="2.5.1.18" evidence="2"/>
<evidence type="ECO:0000259" key="6">
    <source>
        <dbReference type="PROSITE" id="PS50404"/>
    </source>
</evidence>
<sequence>MERPNNIPLEGLVLYVVKATATSTHNTVKPLILIEELEIPHQYYVVEKVSAPWFEKVNPHKMVPAIEDSVQGSDSRIQVWESTSTLTYLVDAYDTEGLFRGRTVAERTEVGNWLTLHTAALGATGKYWLYFEKLHPERIPKVTEKYVLAALIAAICITIKTLMFLRVVSRLRSNIQVQYDILEKRLSQPKQQYLALPDRPSIADIATLPFADEPCAALFGLDLANWPHILDWSKRMNSRPAVVKARERVAKMGHE</sequence>
<dbReference type="OrthoDB" id="2789670at2759"/>
<dbReference type="InterPro" id="IPR004046">
    <property type="entry name" value="GST_C"/>
</dbReference>
<dbReference type="PANTHER" id="PTHR44051">
    <property type="entry name" value="GLUTATHIONE S-TRANSFERASE-RELATED"/>
    <property type="match status" value="1"/>
</dbReference>
<dbReference type="AlphaFoldDB" id="A0A3D8RA90"/>
<dbReference type="SUPFAM" id="SSF47616">
    <property type="entry name" value="GST C-terminal domain-like"/>
    <property type="match status" value="1"/>
</dbReference>
<dbReference type="PROSITE" id="PS50405">
    <property type="entry name" value="GST_CTER"/>
    <property type="match status" value="1"/>
</dbReference>
<proteinExistence type="inferred from homology"/>
<dbReference type="Pfam" id="PF00043">
    <property type="entry name" value="GST_C"/>
    <property type="match status" value="1"/>
</dbReference>
<keyword evidence="9" id="KW-1185">Reference proteome</keyword>
<evidence type="ECO:0000259" key="7">
    <source>
        <dbReference type="PROSITE" id="PS50405"/>
    </source>
</evidence>
<evidence type="ECO:0000313" key="8">
    <source>
        <dbReference type="EMBL" id="RDW70935.1"/>
    </source>
</evidence>
<dbReference type="GO" id="GO:0004364">
    <property type="term" value="F:glutathione transferase activity"/>
    <property type="evidence" value="ECO:0007669"/>
    <property type="project" value="UniProtKB-EC"/>
</dbReference>
<feature type="transmembrane region" description="Helical" evidence="5">
    <location>
        <begin position="146"/>
        <end position="165"/>
    </location>
</feature>
<dbReference type="EMBL" id="PDLM01000008">
    <property type="protein sequence ID" value="RDW70935.1"/>
    <property type="molecule type" value="Genomic_DNA"/>
</dbReference>
<dbReference type="InterPro" id="IPR004045">
    <property type="entry name" value="Glutathione_S-Trfase_N"/>
</dbReference>
<dbReference type="Pfam" id="PF13409">
    <property type="entry name" value="GST_N_2"/>
    <property type="match status" value="1"/>
</dbReference>
<keyword evidence="5" id="KW-0472">Membrane</keyword>
<evidence type="ECO:0000256" key="3">
    <source>
        <dbReference type="ARBA" id="ARBA00022679"/>
    </source>
</evidence>
<evidence type="ECO:0000313" key="9">
    <source>
        <dbReference type="Proteomes" id="UP000256645"/>
    </source>
</evidence>
<accession>A0A3D8RA90</accession>
<keyword evidence="3" id="KW-0808">Transferase</keyword>
<feature type="domain" description="GST C-terminal" evidence="7">
    <location>
        <begin position="103"/>
        <end position="255"/>
    </location>
</feature>
<reference evidence="8 9" key="1">
    <citation type="journal article" date="2018" name="IMA Fungus">
        <title>IMA Genome-F 9: Draft genome sequence of Annulohypoxylon stygium, Aspergillus mulundensis, Berkeleyomyces basicola (syn. Thielaviopsis basicola), Ceratocystis smalleyi, two Cercospora beticola strains, Coleophoma cylindrospora, Fusarium fracticaudum, Phialophora cf. hyalina, and Morchella septimelata.</title>
        <authorList>
            <person name="Wingfield B.D."/>
            <person name="Bills G.F."/>
            <person name="Dong Y."/>
            <person name="Huang W."/>
            <person name="Nel W.J."/>
            <person name="Swalarsk-Parry B.S."/>
            <person name="Vaghefi N."/>
            <person name="Wilken P.M."/>
            <person name="An Z."/>
            <person name="de Beer Z.W."/>
            <person name="De Vos L."/>
            <person name="Chen L."/>
            <person name="Duong T.A."/>
            <person name="Gao Y."/>
            <person name="Hammerbacher A."/>
            <person name="Kikkert J.R."/>
            <person name="Li Y."/>
            <person name="Li H."/>
            <person name="Li K."/>
            <person name="Li Q."/>
            <person name="Liu X."/>
            <person name="Ma X."/>
            <person name="Naidoo K."/>
            <person name="Pethybridge S.J."/>
            <person name="Sun J."/>
            <person name="Steenkamp E.T."/>
            <person name="van der Nest M.A."/>
            <person name="van Wyk S."/>
            <person name="Wingfield M.J."/>
            <person name="Xiong C."/>
            <person name="Yue Q."/>
            <person name="Zhang X."/>
        </authorList>
    </citation>
    <scope>NUCLEOTIDE SEQUENCE [LARGE SCALE GENOMIC DNA]</scope>
    <source>
        <strain evidence="8 9">BP6252</strain>
    </source>
</reference>
<evidence type="ECO:0000256" key="5">
    <source>
        <dbReference type="SAM" id="Phobius"/>
    </source>
</evidence>
<comment type="similarity">
    <text evidence="1">Belongs to the GST superfamily.</text>
</comment>
<dbReference type="SUPFAM" id="SSF52833">
    <property type="entry name" value="Thioredoxin-like"/>
    <property type="match status" value="1"/>
</dbReference>
<dbReference type="InterPro" id="IPR036282">
    <property type="entry name" value="Glutathione-S-Trfase_C_sf"/>
</dbReference>
<dbReference type="PROSITE" id="PS50404">
    <property type="entry name" value="GST_NTER"/>
    <property type="match status" value="1"/>
</dbReference>
<dbReference type="InterPro" id="IPR036249">
    <property type="entry name" value="Thioredoxin-like_sf"/>
</dbReference>
<evidence type="ECO:0000256" key="1">
    <source>
        <dbReference type="ARBA" id="ARBA00007409"/>
    </source>
</evidence>
<gene>
    <name evidence="8" type="ORF">BP6252_07498</name>
</gene>
<dbReference type="Proteomes" id="UP000256645">
    <property type="component" value="Unassembled WGS sequence"/>
</dbReference>
<comment type="catalytic activity">
    <reaction evidence="4">
        <text>RX + glutathione = an S-substituted glutathione + a halide anion + H(+)</text>
        <dbReference type="Rhea" id="RHEA:16437"/>
        <dbReference type="ChEBI" id="CHEBI:15378"/>
        <dbReference type="ChEBI" id="CHEBI:16042"/>
        <dbReference type="ChEBI" id="CHEBI:17792"/>
        <dbReference type="ChEBI" id="CHEBI:57925"/>
        <dbReference type="ChEBI" id="CHEBI:90779"/>
        <dbReference type="EC" id="2.5.1.18"/>
    </reaction>
</comment>
<evidence type="ECO:0000256" key="4">
    <source>
        <dbReference type="ARBA" id="ARBA00047960"/>
    </source>
</evidence>
<evidence type="ECO:0000256" key="2">
    <source>
        <dbReference type="ARBA" id="ARBA00012452"/>
    </source>
</evidence>
<dbReference type="Gene3D" id="1.20.1050.130">
    <property type="match status" value="1"/>
</dbReference>
<keyword evidence="5" id="KW-0812">Transmembrane</keyword>